<proteinExistence type="predicted"/>
<evidence type="ECO:0008006" key="4">
    <source>
        <dbReference type="Google" id="ProtNLM"/>
    </source>
</evidence>
<sequence>MGLEGAFLASGPSPPLPTDPPPFVFSTRPTMKLKDPHRRRVLRQTGATLTAIGTAGLATTTASAQTDDDSPPGGLLASGFDVGNGSIFAFLRGFRSARQSPLAQTPSLENLADGMRNEFVANEEHWINYGNWLVSEHDEVEPLGTTTLQVDVFESTIRGEGDRVETVIEAEYDDSTEEFTAIDWRIEAPENPDYQVGIKDSHARLADDDLMEYRRKFIDESGDGNHAMPDGEYVEELKGRYWDGITIGPDSKGVLEILVGEVSSNG</sequence>
<dbReference type="EMBL" id="JBHUDH010000060">
    <property type="protein sequence ID" value="MFD1526041.1"/>
    <property type="molecule type" value="Genomic_DNA"/>
</dbReference>
<feature type="region of interest" description="Disordered" evidence="1">
    <location>
        <begin position="1"/>
        <end position="21"/>
    </location>
</feature>
<keyword evidence="3" id="KW-1185">Reference proteome</keyword>
<evidence type="ECO:0000313" key="2">
    <source>
        <dbReference type="EMBL" id="MFD1526041.1"/>
    </source>
</evidence>
<reference evidence="2 3" key="1">
    <citation type="journal article" date="2019" name="Int. J. Syst. Evol. Microbiol.">
        <title>The Global Catalogue of Microorganisms (GCM) 10K type strain sequencing project: providing services to taxonomists for standard genome sequencing and annotation.</title>
        <authorList>
            <consortium name="The Broad Institute Genomics Platform"/>
            <consortium name="The Broad Institute Genome Sequencing Center for Infectious Disease"/>
            <person name="Wu L."/>
            <person name="Ma J."/>
        </authorList>
    </citation>
    <scope>NUCLEOTIDE SEQUENCE [LARGE SCALE GENOMIC DNA]</scope>
    <source>
        <strain evidence="2 3">CGMCC 1.12285</strain>
    </source>
</reference>
<evidence type="ECO:0000256" key="1">
    <source>
        <dbReference type="SAM" id="MobiDB-lite"/>
    </source>
</evidence>
<evidence type="ECO:0000313" key="3">
    <source>
        <dbReference type="Proteomes" id="UP001597111"/>
    </source>
</evidence>
<comment type="caution">
    <text evidence="2">The sequence shown here is derived from an EMBL/GenBank/DDBJ whole genome shotgun (WGS) entry which is preliminary data.</text>
</comment>
<dbReference type="RefSeq" id="WP_379818329.1">
    <property type="nucleotide sequence ID" value="NZ_JBHUDH010000060.1"/>
</dbReference>
<dbReference type="AlphaFoldDB" id="A0ABD6B4Z9"/>
<name>A0ABD6B4Z9_9EURY</name>
<feature type="compositionally biased region" description="Pro residues" evidence="1">
    <location>
        <begin position="12"/>
        <end position="21"/>
    </location>
</feature>
<organism evidence="2 3">
    <name type="scientific">Halolamina salina</name>
    <dbReference type="NCBI Taxonomy" id="1220023"/>
    <lineage>
        <taxon>Archaea</taxon>
        <taxon>Methanobacteriati</taxon>
        <taxon>Methanobacteriota</taxon>
        <taxon>Stenosarchaea group</taxon>
        <taxon>Halobacteria</taxon>
        <taxon>Halobacteriales</taxon>
        <taxon>Haloferacaceae</taxon>
    </lineage>
</organism>
<accession>A0ABD6B4Z9</accession>
<gene>
    <name evidence="2" type="ORF">ACFR9S_06955</name>
</gene>
<dbReference type="Proteomes" id="UP001597111">
    <property type="component" value="Unassembled WGS sequence"/>
</dbReference>
<protein>
    <recommendedName>
        <fullName evidence="4">Tat (Twin-arginine translocation) pathway signal sequence</fullName>
    </recommendedName>
</protein>